<name>A0A6J5T9X1_9CAUD</name>
<reference evidence="2" key="1">
    <citation type="submission" date="2020-05" db="EMBL/GenBank/DDBJ databases">
        <authorList>
            <person name="Chiriac C."/>
            <person name="Salcher M."/>
            <person name="Ghai R."/>
            <person name="Kavagutti S V."/>
        </authorList>
    </citation>
    <scope>NUCLEOTIDE SEQUENCE</scope>
</reference>
<proteinExistence type="predicted"/>
<sequence>MPTSTSLVTNLPADFNTFGQAVDTSMSELLGGTTGQVLSKTSNTNMDFTWVTPTDQTPLTTKGDLFTFTTVDARLGVGSDGQVLSASSGAATGLAWAGVKEQVVSGVYSSQTSTNSTTTVATGLSASITPTLTTSKVLISFSLSTDHEYASGSGVKLELLRGASVIQTFTYVNYKNPYGNNNCFTILDSPATTSATTYSVKGGLQTAAEGTVYFQANSSISTITLTEVLV</sequence>
<evidence type="ECO:0008006" key="3">
    <source>
        <dbReference type="Google" id="ProtNLM"/>
    </source>
</evidence>
<evidence type="ECO:0000313" key="2">
    <source>
        <dbReference type="EMBL" id="CAB4223267.1"/>
    </source>
</evidence>
<accession>A0A6J5T9X1</accession>
<evidence type="ECO:0000313" key="1">
    <source>
        <dbReference type="EMBL" id="CAB4194806.1"/>
    </source>
</evidence>
<dbReference type="EMBL" id="LR797232">
    <property type="protein sequence ID" value="CAB4194806.1"/>
    <property type="molecule type" value="Genomic_DNA"/>
</dbReference>
<gene>
    <name evidence="1" type="ORF">UFOVP1277_4</name>
    <name evidence="2" type="ORF">UFOVP1664_12</name>
</gene>
<organism evidence="2">
    <name type="scientific">uncultured Caudovirales phage</name>
    <dbReference type="NCBI Taxonomy" id="2100421"/>
    <lineage>
        <taxon>Viruses</taxon>
        <taxon>Duplodnaviria</taxon>
        <taxon>Heunggongvirae</taxon>
        <taxon>Uroviricota</taxon>
        <taxon>Caudoviricetes</taxon>
        <taxon>Peduoviridae</taxon>
        <taxon>Maltschvirus</taxon>
        <taxon>Maltschvirus maltsch</taxon>
    </lineage>
</organism>
<protein>
    <recommendedName>
        <fullName evidence="3">Bacteriophage lambda, Stf, side tail fibre-repeat-2</fullName>
    </recommendedName>
</protein>
<dbReference type="EMBL" id="LR797529">
    <property type="protein sequence ID" value="CAB4223267.1"/>
    <property type="molecule type" value="Genomic_DNA"/>
</dbReference>